<protein>
    <submittedName>
        <fullName evidence="1">Uncharacterized protein</fullName>
    </submittedName>
</protein>
<name>A0AAU2V0T3_9ACTN</name>
<gene>
    <name evidence="1" type="ORF">OG549_08385</name>
</gene>
<organism evidence="1">
    <name type="scientific">Streptomyces sp. NBC_00003</name>
    <dbReference type="NCBI Taxonomy" id="2903608"/>
    <lineage>
        <taxon>Bacteria</taxon>
        <taxon>Bacillati</taxon>
        <taxon>Actinomycetota</taxon>
        <taxon>Actinomycetes</taxon>
        <taxon>Kitasatosporales</taxon>
        <taxon>Streptomycetaceae</taxon>
        <taxon>Streptomyces</taxon>
    </lineage>
</organism>
<proteinExistence type="predicted"/>
<reference evidence="1" key="1">
    <citation type="submission" date="2022-10" db="EMBL/GenBank/DDBJ databases">
        <title>The complete genomes of actinobacterial strains from the NBC collection.</title>
        <authorList>
            <person name="Joergensen T.S."/>
            <person name="Alvarez Arevalo M."/>
            <person name="Sterndorff E.B."/>
            <person name="Faurdal D."/>
            <person name="Vuksanovic O."/>
            <person name="Mourched A.-S."/>
            <person name="Charusanti P."/>
            <person name="Shaw S."/>
            <person name="Blin K."/>
            <person name="Weber T."/>
        </authorList>
    </citation>
    <scope>NUCLEOTIDE SEQUENCE</scope>
    <source>
        <strain evidence="1">NBC_00003</strain>
    </source>
</reference>
<dbReference type="AlphaFoldDB" id="A0AAU2V0T3"/>
<dbReference type="EMBL" id="CP108318">
    <property type="protein sequence ID" value="WTW60660.1"/>
    <property type="molecule type" value="Genomic_DNA"/>
</dbReference>
<evidence type="ECO:0000313" key="1">
    <source>
        <dbReference type="EMBL" id="WTW60660.1"/>
    </source>
</evidence>
<accession>A0AAU2V0T3</accession>
<sequence length="97" mass="10729">MTVARGRRVHLRVEWAAVLAGDPDNGMVLTQEQRHRLAVGFFVAALRFRLGDAVQPFGVPVDWLLSVQSRTETFTALTVGAQVICIAWQDGLDALLR</sequence>